<evidence type="ECO:0000256" key="11">
    <source>
        <dbReference type="ARBA" id="ARBA00022967"/>
    </source>
</evidence>
<dbReference type="InterPro" id="IPR036412">
    <property type="entry name" value="HAD-like_sf"/>
</dbReference>
<dbReference type="GO" id="GO:0005524">
    <property type="term" value="F:ATP binding"/>
    <property type="evidence" value="ECO:0007669"/>
    <property type="project" value="UniProtKB-UniRule"/>
</dbReference>
<feature type="transmembrane region" description="Helical" evidence="15">
    <location>
        <begin position="278"/>
        <end position="296"/>
    </location>
</feature>
<dbReference type="Pfam" id="PF00702">
    <property type="entry name" value="Hydrolase"/>
    <property type="match status" value="1"/>
</dbReference>
<dbReference type="InterPro" id="IPR008250">
    <property type="entry name" value="ATPase_P-typ_transduc_dom_A_sf"/>
</dbReference>
<dbReference type="AlphaFoldDB" id="A0A4R1HAD3"/>
<name>A0A4R1HAD3_9GAMM</name>
<dbReference type="NCBIfam" id="TIGR01525">
    <property type="entry name" value="ATPase-IB_hvy"/>
    <property type="match status" value="1"/>
</dbReference>
<dbReference type="FunFam" id="2.70.150.10:FF:000002">
    <property type="entry name" value="Copper-transporting ATPase 1, putative"/>
    <property type="match status" value="1"/>
</dbReference>
<dbReference type="NCBIfam" id="TIGR01494">
    <property type="entry name" value="ATPase_P-type"/>
    <property type="match status" value="1"/>
</dbReference>
<evidence type="ECO:0000259" key="16">
    <source>
        <dbReference type="PROSITE" id="PS50846"/>
    </source>
</evidence>
<dbReference type="InterPro" id="IPR023299">
    <property type="entry name" value="ATPase_P-typ_cyto_dom_N"/>
</dbReference>
<comment type="similarity">
    <text evidence="2 15">Belongs to the cation transport ATPase (P-type) (TC 3.A.3) family. Type IB subfamily.</text>
</comment>
<dbReference type="InterPro" id="IPR001757">
    <property type="entry name" value="P_typ_ATPase"/>
</dbReference>
<keyword evidence="4 15" id="KW-1003">Cell membrane</keyword>
<keyword evidence="11" id="KW-1278">Translocase</keyword>
<keyword evidence="10" id="KW-0460">Magnesium</keyword>
<evidence type="ECO:0000256" key="3">
    <source>
        <dbReference type="ARBA" id="ARBA00022448"/>
    </source>
</evidence>
<dbReference type="RefSeq" id="WP_341539288.1">
    <property type="nucleotide sequence ID" value="NZ_SMFX01000001.1"/>
</dbReference>
<evidence type="ECO:0000256" key="14">
    <source>
        <dbReference type="ARBA" id="ARBA00023136"/>
    </source>
</evidence>
<dbReference type="PROSITE" id="PS00154">
    <property type="entry name" value="ATPASE_E1_E2"/>
    <property type="match status" value="1"/>
</dbReference>
<dbReference type="InterPro" id="IPR023214">
    <property type="entry name" value="HAD_sf"/>
</dbReference>
<comment type="subcellular location">
    <subcellularLocation>
        <location evidence="1">Cell membrane</location>
        <topology evidence="1">Multi-pass membrane protein</topology>
    </subcellularLocation>
</comment>
<dbReference type="GO" id="GO:0016887">
    <property type="term" value="F:ATP hydrolysis activity"/>
    <property type="evidence" value="ECO:0007669"/>
    <property type="project" value="InterPro"/>
</dbReference>
<proteinExistence type="inferred from homology"/>
<dbReference type="PANTHER" id="PTHR43520">
    <property type="entry name" value="ATP7, ISOFORM B"/>
    <property type="match status" value="1"/>
</dbReference>
<evidence type="ECO:0000256" key="12">
    <source>
        <dbReference type="ARBA" id="ARBA00022989"/>
    </source>
</evidence>
<keyword evidence="8 15" id="KW-0547">Nucleotide-binding</keyword>
<dbReference type="InterPro" id="IPR023298">
    <property type="entry name" value="ATPase_P-typ_TM_dom_sf"/>
</dbReference>
<dbReference type="Gene3D" id="2.70.150.10">
    <property type="entry name" value="Calcium-transporting ATPase, cytoplasmic transduction domain A"/>
    <property type="match status" value="1"/>
</dbReference>
<keyword evidence="5" id="KW-0597">Phosphoprotein</keyword>
<keyword evidence="12 15" id="KW-1133">Transmembrane helix</keyword>
<comment type="caution">
    <text evidence="17">The sequence shown here is derived from an EMBL/GenBank/DDBJ whole genome shotgun (WGS) entry which is preliminary data.</text>
</comment>
<dbReference type="Pfam" id="PF00403">
    <property type="entry name" value="HMA"/>
    <property type="match status" value="1"/>
</dbReference>
<dbReference type="InterPro" id="IPR021993">
    <property type="entry name" value="ATPase-cat-bd"/>
</dbReference>
<dbReference type="GO" id="GO:0005507">
    <property type="term" value="F:copper ion binding"/>
    <property type="evidence" value="ECO:0007669"/>
    <property type="project" value="TreeGrafter"/>
</dbReference>
<keyword evidence="6 15" id="KW-0812">Transmembrane</keyword>
<keyword evidence="18" id="KW-1185">Reference proteome</keyword>
<evidence type="ECO:0000256" key="1">
    <source>
        <dbReference type="ARBA" id="ARBA00004651"/>
    </source>
</evidence>
<dbReference type="Proteomes" id="UP000295707">
    <property type="component" value="Unassembled WGS sequence"/>
</dbReference>
<feature type="transmembrane region" description="Helical" evidence="15">
    <location>
        <begin position="185"/>
        <end position="205"/>
    </location>
</feature>
<reference evidence="17 18" key="1">
    <citation type="submission" date="2019-03" db="EMBL/GenBank/DDBJ databases">
        <title>Genomic Encyclopedia of Type Strains, Phase IV (KMG-IV): sequencing the most valuable type-strain genomes for metagenomic binning, comparative biology and taxonomic classification.</title>
        <authorList>
            <person name="Goeker M."/>
        </authorList>
    </citation>
    <scope>NUCLEOTIDE SEQUENCE [LARGE SCALE GENOMIC DNA]</scope>
    <source>
        <strain evidence="17 18">DSM 19610</strain>
    </source>
</reference>
<evidence type="ECO:0000256" key="8">
    <source>
        <dbReference type="ARBA" id="ARBA00022741"/>
    </source>
</evidence>
<dbReference type="InterPro" id="IPR036163">
    <property type="entry name" value="HMA_dom_sf"/>
</dbReference>
<feature type="domain" description="HMA" evidence="16">
    <location>
        <begin position="97"/>
        <end position="163"/>
    </location>
</feature>
<accession>A0A4R1HAD3</accession>
<protein>
    <submittedName>
        <fullName evidence="17">Cu2+-exporting ATPase</fullName>
    </submittedName>
</protein>
<keyword evidence="14 15" id="KW-0472">Membrane</keyword>
<dbReference type="PROSITE" id="PS50846">
    <property type="entry name" value="HMA_2"/>
    <property type="match status" value="1"/>
</dbReference>
<evidence type="ECO:0000256" key="9">
    <source>
        <dbReference type="ARBA" id="ARBA00022840"/>
    </source>
</evidence>
<sequence length="802" mass="86262">MSKGSGKADCFHCGLPVPPGSDYSVEIDGKAQPMCCRGCQAVARAIVEGGLSDFYRYRTEKSPQARDLVPEQLDEMALFDRDDLQKSFVRQQPGDRREASLILEGIVCAACVWLNERHVKSLPGVLDFSVNYSTHRARVSWDNTRIHLSEILEAISAIGYHAHPFDPGRQEQVYKRERTRALRRLAVAGLGMMQVMMLAVALYAGEAEGMDAGLRNFLRWVSLLLTLPVVLYSARPFFASAWRDLKRRRPGMDVPVTLAISAAFLASAWATVTGKGDIYFDSVTMFTFFLLAGRFLEMGARHRAGQAAEELVKLLPATAARLEEGGERRVPVADLAVGDRVLVRPGESVPADGRVVDGQSSVDESLLTGESRPCRRQPGDLLVGGTVNIESPLVVEIEKVGEETVLSAIVRLLDRAQTEKPSVARVADRIAGWFVGALLVLATGVAWWWWQHDPAHAFAITLSVLVVTCPCALSLATPAAVTAATGALTRLGVLTTRGHALETLAHASHMIFDKTGTLTEGRLSVAGIELLSSLDREQCLLLAASLEQASEHPISHALCREAETVNEAGSLLATPGEGIEGIVGGRRYRIGTAAFVSKLLSTTTGQPLPGGVVLGDENSLLAHFTFTDPLRDKAREALDGLRRLGLEIELLSGDEEQAVQHIAGQLGIHRAQARCRPEDKLARIRDLQAQGAVVAMVGDGVNDAPVLAAAQVSIAMGGGTQLAHASADMVLLSEQLPHLVNAVRTSRRTLTVIRQNLGWALVYNVIAVPLAAGGQIAPWMAAIGMSASSLVVVLNALRLRQG</sequence>
<dbReference type="CDD" id="cd00371">
    <property type="entry name" value="HMA"/>
    <property type="match status" value="1"/>
</dbReference>
<keyword evidence="9 15" id="KW-0067">ATP-binding</keyword>
<feature type="transmembrane region" description="Helical" evidence="15">
    <location>
        <begin position="430"/>
        <end position="450"/>
    </location>
</feature>
<keyword evidence="3" id="KW-0813">Transport</keyword>
<evidence type="ECO:0000256" key="13">
    <source>
        <dbReference type="ARBA" id="ARBA00023065"/>
    </source>
</evidence>
<dbReference type="Gene3D" id="3.30.70.100">
    <property type="match status" value="1"/>
</dbReference>
<evidence type="ECO:0000256" key="5">
    <source>
        <dbReference type="ARBA" id="ARBA00022553"/>
    </source>
</evidence>
<evidence type="ECO:0000256" key="4">
    <source>
        <dbReference type="ARBA" id="ARBA00022475"/>
    </source>
</evidence>
<dbReference type="InterPro" id="IPR018303">
    <property type="entry name" value="ATPase_P-typ_P_site"/>
</dbReference>
<dbReference type="NCBIfam" id="TIGR01511">
    <property type="entry name" value="ATPase-IB1_Cu"/>
    <property type="match status" value="1"/>
</dbReference>
<feature type="transmembrane region" description="Helical" evidence="15">
    <location>
        <begin position="456"/>
        <end position="481"/>
    </location>
</feature>
<organism evidence="17 18">
    <name type="scientific">Thiogranum longum</name>
    <dbReference type="NCBI Taxonomy" id="1537524"/>
    <lineage>
        <taxon>Bacteria</taxon>
        <taxon>Pseudomonadati</taxon>
        <taxon>Pseudomonadota</taxon>
        <taxon>Gammaproteobacteria</taxon>
        <taxon>Chromatiales</taxon>
        <taxon>Ectothiorhodospiraceae</taxon>
        <taxon>Thiogranum</taxon>
    </lineage>
</organism>
<dbReference type="Gene3D" id="3.40.1110.10">
    <property type="entry name" value="Calcium-transporting ATPase, cytoplasmic domain N"/>
    <property type="match status" value="1"/>
</dbReference>
<dbReference type="InterPro" id="IPR027256">
    <property type="entry name" value="P-typ_ATPase_IB"/>
</dbReference>
<dbReference type="SUPFAM" id="SSF81653">
    <property type="entry name" value="Calcium ATPase, transduction domain A"/>
    <property type="match status" value="1"/>
</dbReference>
<evidence type="ECO:0000256" key="2">
    <source>
        <dbReference type="ARBA" id="ARBA00006024"/>
    </source>
</evidence>
<evidence type="ECO:0000256" key="7">
    <source>
        <dbReference type="ARBA" id="ARBA00022723"/>
    </source>
</evidence>
<feature type="transmembrane region" description="Helical" evidence="15">
    <location>
        <begin position="254"/>
        <end position="272"/>
    </location>
</feature>
<dbReference type="SUPFAM" id="SSF56784">
    <property type="entry name" value="HAD-like"/>
    <property type="match status" value="1"/>
</dbReference>
<feature type="transmembrane region" description="Helical" evidence="15">
    <location>
        <begin position="217"/>
        <end position="234"/>
    </location>
</feature>
<dbReference type="SUPFAM" id="SSF81665">
    <property type="entry name" value="Calcium ATPase, transmembrane domain M"/>
    <property type="match status" value="1"/>
</dbReference>
<dbReference type="GO" id="GO:0055070">
    <property type="term" value="P:copper ion homeostasis"/>
    <property type="evidence" value="ECO:0007669"/>
    <property type="project" value="TreeGrafter"/>
</dbReference>
<evidence type="ECO:0000256" key="15">
    <source>
        <dbReference type="RuleBase" id="RU362081"/>
    </source>
</evidence>
<dbReference type="Gene3D" id="3.40.50.1000">
    <property type="entry name" value="HAD superfamily/HAD-like"/>
    <property type="match status" value="1"/>
</dbReference>
<gene>
    <name evidence="17" type="ORF">DFR30_0310</name>
</gene>
<dbReference type="PRINTS" id="PR00119">
    <property type="entry name" value="CATATPASE"/>
</dbReference>
<dbReference type="SUPFAM" id="SSF55008">
    <property type="entry name" value="HMA, heavy metal-associated domain"/>
    <property type="match status" value="1"/>
</dbReference>
<feature type="transmembrane region" description="Helical" evidence="15">
    <location>
        <begin position="756"/>
        <end position="773"/>
    </location>
</feature>
<dbReference type="CDD" id="cd02079">
    <property type="entry name" value="P-type_ATPase_HM"/>
    <property type="match status" value="1"/>
</dbReference>
<keyword evidence="13" id="KW-0406">Ion transport</keyword>
<dbReference type="EMBL" id="SMFX01000001">
    <property type="protein sequence ID" value="TCK17090.1"/>
    <property type="molecule type" value="Genomic_DNA"/>
</dbReference>
<dbReference type="InterPro" id="IPR006121">
    <property type="entry name" value="HMA_dom"/>
</dbReference>
<evidence type="ECO:0000313" key="17">
    <source>
        <dbReference type="EMBL" id="TCK17090.1"/>
    </source>
</evidence>
<evidence type="ECO:0000256" key="6">
    <source>
        <dbReference type="ARBA" id="ARBA00022692"/>
    </source>
</evidence>
<evidence type="ECO:0000256" key="10">
    <source>
        <dbReference type="ARBA" id="ARBA00022842"/>
    </source>
</evidence>
<dbReference type="NCBIfam" id="TIGR01512">
    <property type="entry name" value="ATPase-IB2_Cd"/>
    <property type="match status" value="1"/>
</dbReference>
<dbReference type="GO" id="GO:0043682">
    <property type="term" value="F:P-type divalent copper transporter activity"/>
    <property type="evidence" value="ECO:0007669"/>
    <property type="project" value="TreeGrafter"/>
</dbReference>
<dbReference type="Pfam" id="PF12156">
    <property type="entry name" value="ATPase-cat_bd"/>
    <property type="match status" value="1"/>
</dbReference>
<dbReference type="GO" id="GO:0005886">
    <property type="term" value="C:plasma membrane"/>
    <property type="evidence" value="ECO:0007669"/>
    <property type="project" value="UniProtKB-SubCell"/>
</dbReference>
<evidence type="ECO:0000313" key="18">
    <source>
        <dbReference type="Proteomes" id="UP000295707"/>
    </source>
</evidence>
<dbReference type="PANTHER" id="PTHR43520:SF5">
    <property type="entry name" value="CATION-TRANSPORTING P-TYPE ATPASE-RELATED"/>
    <property type="match status" value="1"/>
</dbReference>
<keyword evidence="7 15" id="KW-0479">Metal-binding</keyword>
<dbReference type="Pfam" id="PF00122">
    <property type="entry name" value="E1-E2_ATPase"/>
    <property type="match status" value="1"/>
</dbReference>
<dbReference type="InterPro" id="IPR059000">
    <property type="entry name" value="ATPase_P-type_domA"/>
</dbReference>